<dbReference type="Proteomes" id="UP001226651">
    <property type="component" value="Chromosome"/>
</dbReference>
<dbReference type="RefSeq" id="WP_285804700.1">
    <property type="nucleotide sequence ID" value="NZ_CP127389.1"/>
</dbReference>
<keyword evidence="2" id="KW-1185">Reference proteome</keyword>
<name>A0ABY8Y4W0_9GAMM</name>
<evidence type="ECO:0000313" key="1">
    <source>
        <dbReference type="EMBL" id="WIV87445.1"/>
    </source>
</evidence>
<gene>
    <name evidence="1" type="ORF">QQS39_13350</name>
</gene>
<proteinExistence type="predicted"/>
<reference evidence="1 2" key="1">
    <citation type="submission" date="2023-06" db="EMBL/GenBank/DDBJ databases">
        <title>Proteus appendicitidis sp. nov., isolated from the appendiceal pus of an appendicitis patient in Yongzhou, China.</title>
        <authorList>
            <person name="Cai X."/>
        </authorList>
    </citation>
    <scope>NUCLEOTIDE SEQUENCE [LARGE SCALE GENOMIC DNA]</scope>
    <source>
        <strain evidence="1 2">HZ0627</strain>
    </source>
</reference>
<evidence type="ECO:0000313" key="2">
    <source>
        <dbReference type="Proteomes" id="UP001226651"/>
    </source>
</evidence>
<accession>A0ABY8Y4W0</accession>
<evidence type="ECO:0008006" key="3">
    <source>
        <dbReference type="Google" id="ProtNLM"/>
    </source>
</evidence>
<dbReference type="EMBL" id="CP127389">
    <property type="protein sequence ID" value="WIV87445.1"/>
    <property type="molecule type" value="Genomic_DNA"/>
</dbReference>
<sequence>MFENKIGIEDKIELIESSSTKHYFKEVYSSYINGNYRAAVVSLWSVLVCDAVYKTRRLVDLTNDNWAIKQINLIETSQRQNSTKSDWELKLFEGFYEQKKFIGIGEISNIRDIQQKRHLCAHPILSEDDVLYTPNKDLVKSMIINALDDFLLRKNYYGKDLFPIIRDTLVENSEYYATVKNIKPLISKYCQRVTPLATYQIFKEFWKFSFRLDAEESSKHRRILHFACMYLYDEVKKRTELLEKIKDDLDFFEKISFKYDALTYLFSFFCNHPDFYKRLSSELQDRLKEYPTRDDKEDNDNAYKIATMFLFDNASDYFDYISKSIEEYKITRITLSHIKFIINIYRDYQCEKEIYDIVILYASKSTGYDDADNRFDLIFNSEIFEKLSINQLEQLISSFEANGQIKGRRRSNVDMRKLETKLNEIKA</sequence>
<organism evidence="1 2">
    <name type="scientific">Proteus appendicitidis</name>
    <dbReference type="NCBI Taxonomy" id="3034648"/>
    <lineage>
        <taxon>Bacteria</taxon>
        <taxon>Pseudomonadati</taxon>
        <taxon>Pseudomonadota</taxon>
        <taxon>Gammaproteobacteria</taxon>
        <taxon>Enterobacterales</taxon>
        <taxon>Morganellaceae</taxon>
        <taxon>Proteus</taxon>
    </lineage>
</organism>
<protein>
    <recommendedName>
        <fullName evidence="3">DNA phosphorothioation-dependent restriction protein DptG</fullName>
    </recommendedName>
</protein>